<accession>J3MZG1</accession>
<keyword evidence="1" id="KW-1133">Transmembrane helix</keyword>
<evidence type="ECO:0000256" key="1">
    <source>
        <dbReference type="SAM" id="Phobius"/>
    </source>
</evidence>
<dbReference type="HOGENOM" id="CLU_2892728_0_0_1"/>
<dbReference type="EnsemblPlants" id="OB09G23900.1">
    <property type="protein sequence ID" value="OB09G23900.1"/>
    <property type="gene ID" value="OB09G23900"/>
</dbReference>
<dbReference type="Gramene" id="OB09G23900.1">
    <property type="protein sequence ID" value="OB09G23900.1"/>
    <property type="gene ID" value="OB09G23900"/>
</dbReference>
<keyword evidence="1" id="KW-0812">Transmembrane</keyword>
<sequence>RSIRLEGKINLFQIIISFLTVIIPATHTPSDSWAGSGLSPTCVGRNELGWNGTPSYVTWACGL</sequence>
<evidence type="ECO:0000313" key="2">
    <source>
        <dbReference type="EnsemblPlants" id="OB09G23900.1"/>
    </source>
</evidence>
<reference evidence="2" key="1">
    <citation type="journal article" date="2013" name="Nat. Commun.">
        <title>Whole-genome sequencing of Oryza brachyantha reveals mechanisms underlying Oryza genome evolution.</title>
        <authorList>
            <person name="Chen J."/>
            <person name="Huang Q."/>
            <person name="Gao D."/>
            <person name="Wang J."/>
            <person name="Lang Y."/>
            <person name="Liu T."/>
            <person name="Li B."/>
            <person name="Bai Z."/>
            <person name="Luis Goicoechea J."/>
            <person name="Liang C."/>
            <person name="Chen C."/>
            <person name="Zhang W."/>
            <person name="Sun S."/>
            <person name="Liao Y."/>
            <person name="Zhang X."/>
            <person name="Yang L."/>
            <person name="Song C."/>
            <person name="Wang M."/>
            <person name="Shi J."/>
            <person name="Liu G."/>
            <person name="Liu J."/>
            <person name="Zhou H."/>
            <person name="Zhou W."/>
            <person name="Yu Q."/>
            <person name="An N."/>
            <person name="Chen Y."/>
            <person name="Cai Q."/>
            <person name="Wang B."/>
            <person name="Liu B."/>
            <person name="Min J."/>
            <person name="Huang Y."/>
            <person name="Wu H."/>
            <person name="Li Z."/>
            <person name="Zhang Y."/>
            <person name="Yin Y."/>
            <person name="Song W."/>
            <person name="Jiang J."/>
            <person name="Jackson S.A."/>
            <person name="Wing R.A."/>
            <person name="Wang J."/>
            <person name="Chen M."/>
        </authorList>
    </citation>
    <scope>NUCLEOTIDE SEQUENCE [LARGE SCALE GENOMIC DNA]</scope>
    <source>
        <strain evidence="2">cv. IRGC 101232</strain>
    </source>
</reference>
<keyword evidence="3" id="KW-1185">Reference proteome</keyword>
<feature type="transmembrane region" description="Helical" evidence="1">
    <location>
        <begin position="9"/>
        <end position="27"/>
    </location>
</feature>
<dbReference type="AlphaFoldDB" id="J3MZG1"/>
<dbReference type="Proteomes" id="UP000006038">
    <property type="component" value="Chromosome 9"/>
</dbReference>
<keyword evidence="1" id="KW-0472">Membrane</keyword>
<proteinExistence type="predicted"/>
<reference evidence="2" key="2">
    <citation type="submission" date="2013-04" db="UniProtKB">
        <authorList>
            <consortium name="EnsemblPlants"/>
        </authorList>
    </citation>
    <scope>IDENTIFICATION</scope>
</reference>
<name>J3MZG1_ORYBR</name>
<evidence type="ECO:0000313" key="3">
    <source>
        <dbReference type="Proteomes" id="UP000006038"/>
    </source>
</evidence>
<protein>
    <submittedName>
        <fullName evidence="2">Uncharacterized protein</fullName>
    </submittedName>
</protein>
<organism evidence="2">
    <name type="scientific">Oryza brachyantha</name>
    <name type="common">malo sina</name>
    <dbReference type="NCBI Taxonomy" id="4533"/>
    <lineage>
        <taxon>Eukaryota</taxon>
        <taxon>Viridiplantae</taxon>
        <taxon>Streptophyta</taxon>
        <taxon>Embryophyta</taxon>
        <taxon>Tracheophyta</taxon>
        <taxon>Spermatophyta</taxon>
        <taxon>Magnoliopsida</taxon>
        <taxon>Liliopsida</taxon>
        <taxon>Poales</taxon>
        <taxon>Poaceae</taxon>
        <taxon>BOP clade</taxon>
        <taxon>Oryzoideae</taxon>
        <taxon>Oryzeae</taxon>
        <taxon>Oryzinae</taxon>
        <taxon>Oryza</taxon>
    </lineage>
</organism>